<dbReference type="AlphaFoldDB" id="A0A1U7I1M7"/>
<dbReference type="InterPro" id="IPR050708">
    <property type="entry name" value="T6SS_VgrG/RHS"/>
</dbReference>
<dbReference type="PANTHER" id="PTHR32305">
    <property type="match status" value="1"/>
</dbReference>
<dbReference type="EMBL" id="MRCE01000076">
    <property type="protein sequence ID" value="OKH29943.1"/>
    <property type="molecule type" value="Genomic_DNA"/>
</dbReference>
<proteinExistence type="predicted"/>
<dbReference type="RefSeq" id="WP_073597486.1">
    <property type="nucleotide sequence ID" value="NZ_MRCE01000076.1"/>
</dbReference>
<evidence type="ECO:0000313" key="2">
    <source>
        <dbReference type="Proteomes" id="UP000185860"/>
    </source>
</evidence>
<name>A0A1U7I1M7_9CYAN</name>
<reference evidence="1 2" key="1">
    <citation type="submission" date="2016-11" db="EMBL/GenBank/DDBJ databases">
        <title>Draft Genome Sequences of Nine Cyanobacterial Strains from Diverse Habitats.</title>
        <authorList>
            <person name="Zhu T."/>
            <person name="Hou S."/>
            <person name="Lu X."/>
            <person name="Hess W.R."/>
        </authorList>
    </citation>
    <scope>NUCLEOTIDE SEQUENCE [LARGE SCALE GENOMIC DNA]</scope>
    <source>
        <strain evidence="1 2">IAM M-71</strain>
    </source>
</reference>
<dbReference type="PANTHER" id="PTHR32305:SF15">
    <property type="entry name" value="PROTEIN RHSA-RELATED"/>
    <property type="match status" value="1"/>
</dbReference>
<accession>A0A1U7I1M7</accession>
<dbReference type="NCBIfam" id="TIGR03696">
    <property type="entry name" value="Rhs_assc_core"/>
    <property type="match status" value="1"/>
</dbReference>
<protein>
    <recommendedName>
        <fullName evidence="3">RHS repeat-associated core domain-containing protein</fullName>
    </recommendedName>
</protein>
<comment type="caution">
    <text evidence="1">The sequence shown here is derived from an EMBL/GenBank/DDBJ whole genome shotgun (WGS) entry which is preliminary data.</text>
</comment>
<dbReference type="InterPro" id="IPR022385">
    <property type="entry name" value="Rhs_assc_core"/>
</dbReference>
<evidence type="ECO:0000313" key="1">
    <source>
        <dbReference type="EMBL" id="OKH29943.1"/>
    </source>
</evidence>
<dbReference type="Proteomes" id="UP000185860">
    <property type="component" value="Unassembled WGS sequence"/>
</dbReference>
<sequence>MPYAQVLEERVNNGLVADYVYGLDLISQQRGSEKSFYLVDGLGSTRGLTNGSGVVTDRYSYDAFGNLIGSGGNTENNYLFAGEQFDKSLGDYYLRQRYYDQQTGRFNRRDSYEGSRFEPISQHKYLYANANPVNFIDPTGWFSIVDISAVNSIINTVAGVEINLALNVNRGLDSWKVAQNNEVDRAVQIYLNTANGPIGHRNYYKNSLFPKTLAYIDFHNFFVFVFDSEVIPDLPFLGIYRTELPDRTNVIVRPFALTVPAPTVEIQRPTGAPYKVRYLRPGETL</sequence>
<evidence type="ECO:0008006" key="3">
    <source>
        <dbReference type="Google" id="ProtNLM"/>
    </source>
</evidence>
<dbReference type="STRING" id="454136.NIES2119_31730"/>
<gene>
    <name evidence="1" type="ORF">NIES2119_31730</name>
</gene>
<dbReference type="Gene3D" id="2.180.10.10">
    <property type="entry name" value="RHS repeat-associated core"/>
    <property type="match status" value="1"/>
</dbReference>
<organism evidence="1 2">
    <name type="scientific">[Phormidium ambiguum] IAM M-71</name>
    <dbReference type="NCBI Taxonomy" id="454136"/>
    <lineage>
        <taxon>Bacteria</taxon>
        <taxon>Bacillati</taxon>
        <taxon>Cyanobacteriota</taxon>
        <taxon>Cyanophyceae</taxon>
        <taxon>Oscillatoriophycideae</taxon>
        <taxon>Aerosakkonematales</taxon>
        <taxon>Aerosakkonemataceae</taxon>
        <taxon>Floridanema</taxon>
    </lineage>
</organism>